<dbReference type="EMBL" id="BONZ01000047">
    <property type="protein sequence ID" value="GIH16811.1"/>
    <property type="molecule type" value="Genomic_DNA"/>
</dbReference>
<evidence type="ECO:0000259" key="1">
    <source>
        <dbReference type="Pfam" id="PF13569"/>
    </source>
</evidence>
<proteinExistence type="predicted"/>
<evidence type="ECO:0000313" key="3">
    <source>
        <dbReference type="Proteomes" id="UP000642748"/>
    </source>
</evidence>
<keyword evidence="3" id="KW-1185">Reference proteome</keyword>
<dbReference type="Pfam" id="PF13569">
    <property type="entry name" value="DUF4132"/>
    <property type="match status" value="1"/>
</dbReference>
<dbReference type="AlphaFoldDB" id="A0A8J3VSN9"/>
<feature type="domain" description="DUF4132" evidence="1">
    <location>
        <begin position="848"/>
        <end position="1030"/>
    </location>
</feature>
<dbReference type="InterPro" id="IPR025406">
    <property type="entry name" value="DUF4132"/>
</dbReference>
<accession>A0A8J3VSN9</accession>
<evidence type="ECO:0000313" key="2">
    <source>
        <dbReference type="EMBL" id="GIH16811.1"/>
    </source>
</evidence>
<name>A0A8J3VSN9_9ACTN</name>
<comment type="caution">
    <text evidence="2">The sequence shown here is derived from an EMBL/GenBank/DDBJ whole genome shotgun (WGS) entry which is preliminary data.</text>
</comment>
<gene>
    <name evidence="2" type="ORF">Raf01_49830</name>
</gene>
<sequence>MGRRDEDTFQFPAAWLGSVHPRRGGVACPPQIKGDPGSGIRALVESIRTQIDQVIADDRSDARLVSDARGYLAGDGSLAGAAAVAGIAAEFLRRSGRTKLAVFADDWVATHGVVGAARAAAELAGVTVVSEYFGPRDRQGDFVRRVRPDEREGWHLPWHGTLRRVRAHLAVAPEHEYRQAVQTLAGYREQSLRQRIVAAYLVPTEHAWVAEMCAGKLADDNLALLSLGTREQLDAVADRVYGFSVADDLETLATLVDAVGPAVVPAVAGWLDEVDTADPTRRLLGVLAAMPTDEAFAALVKRVNRPYVGPALIEATDRYPRRALRLLAAAASGESHVAGPAGELLRRLVAAHPELAVDELPSLGGAARELVESSMRKAPAAYLPAPPEALPPVLVDPPWTGKRTRTKAAVVAGLRPSVPTALAWLPGEREEWLASEDIAPLGWDAYARFRHEGAIQWQSMVAVFAAGELPAYLEVRFLAEAPVEVAAPLLDVWQPYQRSWVEPWVRFAVARFGLAAVPAAIRAAAASPAVLAEVLLPVRDAGVAVQMADWFVRLRTVRALALSWLRRHAETAALALIPVALGKPGRERTTAETALRAVTAGGLQGTVLAAAQTYGPEAAAGIQQLLTTDPVEVVPARVPDLPAWLELRQLPQVLLRDRRHALPEESTRHLCTMLAISKPGNVYAGLDVVREHCDPASLAEFGWQLFQLWQAVGAPAKDNWALDGLGCVGDDETVRRLGPLIRSWPAEGLHARAVTGLEVLANLGTDLALSQLHSIGQKAKSRRLRDRANSRIADVAAGLGLTGEQLADRLVPDLGLRPDGSLSLDYGSRRFVVGIDEQLKPYVIDPDGRRRKDLPKPGARDDEALATVAYQRFAALKKDSRTVAADQIRRLEQAMVTQRRWTASEFRELFVAHPLLWHIARRLVWLIRDGDREVGALRVAEDRTFADVDDETVALGDDLSVGIAHPLHLADALPRWAEVFDDYEILQPFPQLAREVHALTAEERDSPALARYRGITVPAVKVLGLERRGWVRGETQDGGVQGWVYRIVPGGRAVVAALDPGLYVGSAANSPDQTVGEIWLNGRPSGAWRRTGDLRFGELDAVTASELLRDLRELDG</sequence>
<protein>
    <submittedName>
        <fullName evidence="2">MolR family transcriptional regulator</fullName>
    </submittedName>
</protein>
<dbReference type="Proteomes" id="UP000642748">
    <property type="component" value="Unassembled WGS sequence"/>
</dbReference>
<organism evidence="2 3">
    <name type="scientific">Rugosimonospora africana</name>
    <dbReference type="NCBI Taxonomy" id="556532"/>
    <lineage>
        <taxon>Bacteria</taxon>
        <taxon>Bacillati</taxon>
        <taxon>Actinomycetota</taxon>
        <taxon>Actinomycetes</taxon>
        <taxon>Micromonosporales</taxon>
        <taxon>Micromonosporaceae</taxon>
        <taxon>Rugosimonospora</taxon>
    </lineage>
</organism>
<reference evidence="2" key="1">
    <citation type="submission" date="2021-01" db="EMBL/GenBank/DDBJ databases">
        <title>Whole genome shotgun sequence of Rugosimonospora africana NBRC 104875.</title>
        <authorList>
            <person name="Komaki H."/>
            <person name="Tamura T."/>
        </authorList>
    </citation>
    <scope>NUCLEOTIDE SEQUENCE</scope>
    <source>
        <strain evidence="2">NBRC 104875</strain>
    </source>
</reference>